<evidence type="ECO:0000256" key="1">
    <source>
        <dbReference type="ARBA" id="ARBA00022448"/>
    </source>
</evidence>
<keyword evidence="3 6" id="KW-0067">ATP-binding</keyword>
<dbReference type="EMBL" id="CP062796">
    <property type="protein sequence ID" value="QUL98878.1"/>
    <property type="molecule type" value="Genomic_DNA"/>
</dbReference>
<dbReference type="InterPro" id="IPR003593">
    <property type="entry name" value="AAA+_ATPase"/>
</dbReference>
<dbReference type="Pfam" id="PF00005">
    <property type="entry name" value="ABC_tran"/>
    <property type="match status" value="1"/>
</dbReference>
<dbReference type="InterPro" id="IPR003439">
    <property type="entry name" value="ABC_transporter-like_ATP-bd"/>
</dbReference>
<evidence type="ECO:0000256" key="2">
    <source>
        <dbReference type="ARBA" id="ARBA00022741"/>
    </source>
</evidence>
<dbReference type="GO" id="GO:0005524">
    <property type="term" value="F:ATP binding"/>
    <property type="evidence" value="ECO:0007669"/>
    <property type="project" value="UniProtKB-KW"/>
</dbReference>
<dbReference type="PANTHER" id="PTHR42794:SF1">
    <property type="entry name" value="HEMIN IMPORT ATP-BINDING PROTEIN HMUV"/>
    <property type="match status" value="1"/>
</dbReference>
<dbReference type="CDD" id="cd03214">
    <property type="entry name" value="ABC_Iron-Siderophores_B12_Hemin"/>
    <property type="match status" value="1"/>
</dbReference>
<keyword evidence="1" id="KW-0813">Transport</keyword>
<name>A0AAT9LDG1_9FIRM</name>
<proteinExistence type="predicted"/>
<keyword evidence="4" id="KW-1278">Translocase</keyword>
<keyword evidence="2" id="KW-0547">Nucleotide-binding</keyword>
<evidence type="ECO:0000256" key="3">
    <source>
        <dbReference type="ARBA" id="ARBA00022840"/>
    </source>
</evidence>
<protein>
    <submittedName>
        <fullName evidence="6">ABC transporter ATP-binding protein</fullName>
    </submittedName>
</protein>
<evidence type="ECO:0000259" key="5">
    <source>
        <dbReference type="PROSITE" id="PS50893"/>
    </source>
</evidence>
<gene>
    <name evidence="6" type="ORF">IMF26_02030</name>
</gene>
<dbReference type="AlphaFoldDB" id="A0AAT9LDG1"/>
<evidence type="ECO:0000256" key="4">
    <source>
        <dbReference type="ARBA" id="ARBA00022967"/>
    </source>
</evidence>
<organism evidence="6">
    <name type="scientific">Candidatus Fermentithermobacillus carboniphilus</name>
    <dbReference type="NCBI Taxonomy" id="3085328"/>
    <lineage>
        <taxon>Bacteria</taxon>
        <taxon>Bacillati</taxon>
        <taxon>Bacillota</taxon>
        <taxon>Candidatus Fermentithermobacillia</taxon>
        <taxon>Candidatus Fermentithermobacillales</taxon>
        <taxon>Candidatus Fermentithermobacillaceae</taxon>
        <taxon>Candidatus Fermentithermobacillus</taxon>
    </lineage>
</organism>
<accession>A0AAT9LDG1</accession>
<dbReference type="InterPro" id="IPR027417">
    <property type="entry name" value="P-loop_NTPase"/>
</dbReference>
<dbReference type="PANTHER" id="PTHR42794">
    <property type="entry name" value="HEMIN IMPORT ATP-BINDING PROTEIN HMUV"/>
    <property type="match status" value="1"/>
</dbReference>
<sequence>MTVGEQFMPCGACDTGESRVQAEVGEIRVKGVSFAYGRKLVLKNVSLDVPAGTVAALVGPNGAGKSTLLKVISGYLRPSEGEVLVSGKPVHRLSSRERSRLITYTGHEPRPSFEFTVEETVRMGRTPYVRSVFSESKEDLAAARAAMRAAFCEELANRAITSLSSGELQRVHVARAICQDPEVFLLDEPTAHLDLAFELLMMELVSRMAQERKKTVLAVFHDLNLAVRYASVLFFMKDGSLVHSLRPDQLSKEIIRDVYNVDADLVFHPATRSWRVVPVSAAVRPATTSPPARYD</sequence>
<reference evidence="6" key="2">
    <citation type="journal article" date="2023" name="Biology">
        <title>Prokaryotic Life Associated with Coal-Fire Gas Vents Revealed by Metagenomics.</title>
        <authorList>
            <person name="Kadnikov V.V."/>
            <person name="Mardanov A.V."/>
            <person name="Beletsky A.V."/>
            <person name="Karnachuk O.V."/>
            <person name="Ravin N.V."/>
        </authorList>
    </citation>
    <scope>NUCLEOTIDE SEQUENCE</scope>
    <source>
        <strain evidence="6">Bu02</strain>
    </source>
</reference>
<dbReference type="Gene3D" id="3.40.50.300">
    <property type="entry name" value="P-loop containing nucleotide triphosphate hydrolases"/>
    <property type="match status" value="1"/>
</dbReference>
<reference evidence="6" key="1">
    <citation type="submission" date="2020-10" db="EMBL/GenBank/DDBJ databases">
        <authorList>
            <person name="Kadnikov V."/>
            <person name="Beletsky A.V."/>
            <person name="Mardanov A.V."/>
            <person name="Karnachuk O.V."/>
            <person name="Ravin N.V."/>
        </authorList>
    </citation>
    <scope>NUCLEOTIDE SEQUENCE</scope>
    <source>
        <strain evidence="6">Bu02</strain>
    </source>
</reference>
<dbReference type="SMART" id="SM00382">
    <property type="entry name" value="AAA"/>
    <property type="match status" value="1"/>
</dbReference>
<dbReference type="SUPFAM" id="SSF52540">
    <property type="entry name" value="P-loop containing nucleoside triphosphate hydrolases"/>
    <property type="match status" value="1"/>
</dbReference>
<feature type="domain" description="ABC transporter" evidence="5">
    <location>
        <begin position="27"/>
        <end position="263"/>
    </location>
</feature>
<dbReference type="PROSITE" id="PS50893">
    <property type="entry name" value="ABC_TRANSPORTER_2"/>
    <property type="match status" value="1"/>
</dbReference>
<dbReference type="KEGG" id="fcz:IMF26_02030"/>
<evidence type="ECO:0000313" key="6">
    <source>
        <dbReference type="EMBL" id="QUL98878.1"/>
    </source>
</evidence>
<dbReference type="FunFam" id="3.40.50.300:FF:000134">
    <property type="entry name" value="Iron-enterobactin ABC transporter ATP-binding protein"/>
    <property type="match status" value="1"/>
</dbReference>
<dbReference type="GO" id="GO:0016887">
    <property type="term" value="F:ATP hydrolysis activity"/>
    <property type="evidence" value="ECO:0007669"/>
    <property type="project" value="InterPro"/>
</dbReference>